<keyword evidence="3" id="KW-0804">Transcription</keyword>
<gene>
    <name evidence="5" type="ORF">ABW99_16500</name>
</gene>
<dbReference type="InterPro" id="IPR009057">
    <property type="entry name" value="Homeodomain-like_sf"/>
</dbReference>
<dbReference type="Gene3D" id="1.10.10.60">
    <property type="entry name" value="Homeodomain-like"/>
    <property type="match status" value="2"/>
</dbReference>
<organism evidence="5 6">
    <name type="scientific">Pandoraea thiooxydans</name>
    <dbReference type="NCBI Taxonomy" id="445709"/>
    <lineage>
        <taxon>Bacteria</taxon>
        <taxon>Pseudomonadati</taxon>
        <taxon>Pseudomonadota</taxon>
        <taxon>Betaproteobacteria</taxon>
        <taxon>Burkholderiales</taxon>
        <taxon>Burkholderiaceae</taxon>
        <taxon>Pandoraea</taxon>
    </lineage>
</organism>
<dbReference type="AlphaFoldDB" id="A0A0G3EW21"/>
<dbReference type="SMART" id="SM00342">
    <property type="entry name" value="HTH_ARAC"/>
    <property type="match status" value="1"/>
</dbReference>
<dbReference type="InterPro" id="IPR018062">
    <property type="entry name" value="HTH_AraC-typ_CS"/>
</dbReference>
<keyword evidence="6" id="KW-1185">Reference proteome</keyword>
<keyword evidence="2" id="KW-0238">DNA-binding</keyword>
<name>A0A0G3EW21_9BURK</name>
<reference evidence="6" key="1">
    <citation type="submission" date="2015-06" db="EMBL/GenBank/DDBJ databases">
        <authorList>
            <person name="Lim Y.L."/>
            <person name="Ee R."/>
            <person name="Yong D."/>
            <person name="How K.Y."/>
            <person name="Yin W.F."/>
            <person name="Chan K.G."/>
        </authorList>
    </citation>
    <scope>NUCLEOTIDE SEQUENCE [LARGE SCALE GENOMIC DNA]</scope>
    <source>
        <strain evidence="6">DSM 25325</strain>
    </source>
</reference>
<evidence type="ECO:0000313" key="5">
    <source>
        <dbReference type="EMBL" id="AKJ69572.1"/>
    </source>
</evidence>
<dbReference type="PROSITE" id="PS01124">
    <property type="entry name" value="HTH_ARAC_FAMILY_2"/>
    <property type="match status" value="1"/>
</dbReference>
<accession>A0A0G3EW21</accession>
<dbReference type="PATRIC" id="fig|445709.3.peg.3487"/>
<dbReference type="PANTHER" id="PTHR46796">
    <property type="entry name" value="HTH-TYPE TRANSCRIPTIONAL ACTIVATOR RHAS-RELATED"/>
    <property type="match status" value="1"/>
</dbReference>
<dbReference type="PROSITE" id="PS00041">
    <property type="entry name" value="HTH_ARAC_FAMILY_1"/>
    <property type="match status" value="2"/>
</dbReference>
<dbReference type="STRING" id="445709.ABW99_16500"/>
<dbReference type="EMBL" id="CP011568">
    <property type="protein sequence ID" value="AKJ69572.1"/>
    <property type="molecule type" value="Genomic_DNA"/>
</dbReference>
<keyword evidence="1" id="KW-0805">Transcription regulation</keyword>
<evidence type="ECO:0000259" key="4">
    <source>
        <dbReference type="PROSITE" id="PS01124"/>
    </source>
</evidence>
<dbReference type="OrthoDB" id="8890080at2"/>
<dbReference type="KEGG" id="ptx:ABW99_16500"/>
<dbReference type="GO" id="GO:0003700">
    <property type="term" value="F:DNA-binding transcription factor activity"/>
    <property type="evidence" value="ECO:0007669"/>
    <property type="project" value="InterPro"/>
</dbReference>
<evidence type="ECO:0000256" key="2">
    <source>
        <dbReference type="ARBA" id="ARBA00023125"/>
    </source>
</evidence>
<feature type="domain" description="HTH araC/xylS-type" evidence="4">
    <location>
        <begin position="193"/>
        <end position="294"/>
    </location>
</feature>
<evidence type="ECO:0000313" key="6">
    <source>
        <dbReference type="Proteomes" id="UP000036700"/>
    </source>
</evidence>
<dbReference type="InterPro" id="IPR018060">
    <property type="entry name" value="HTH_AraC"/>
</dbReference>
<dbReference type="InterPro" id="IPR050204">
    <property type="entry name" value="AraC_XylS_family_regulators"/>
</dbReference>
<dbReference type="GO" id="GO:0043565">
    <property type="term" value="F:sequence-specific DNA binding"/>
    <property type="evidence" value="ECO:0007669"/>
    <property type="project" value="InterPro"/>
</dbReference>
<dbReference type="RefSeq" id="WP_047215487.1">
    <property type="nucleotide sequence ID" value="NZ_CP011568.3"/>
</dbReference>
<evidence type="ECO:0000256" key="3">
    <source>
        <dbReference type="ARBA" id="ARBA00023163"/>
    </source>
</evidence>
<evidence type="ECO:0000256" key="1">
    <source>
        <dbReference type="ARBA" id="ARBA00023015"/>
    </source>
</evidence>
<sequence>MAKIALELAQALSRRAATGAAGNASRRRLAQGDGWAVDDVMCTAGPQDRAFEERHETVSIAIVLAGSFQYRSVPGRALMTPGSVLLGSAGRCFECGHEHGAGDRCLAFRYTPDTFERVYAQVGARGPTPDFRHPNLPALRAFAPLVAQAFAGLSAPQSGIAWEELALRLAAQTVRVAWALPEAAGAIPRGAEARVAQSVREIEHRSGTPLSLSALASEAGLSPYHFLRTFERVTGLTPHQYLRRTRLRNAAIRLLSDDAKILDVALDCGFGDVSNFNHAFRAEFGLSPRAYRRHDAPRANESVLGSRPA</sequence>
<dbReference type="Proteomes" id="UP000036700">
    <property type="component" value="Chromosome"/>
</dbReference>
<proteinExistence type="predicted"/>
<dbReference type="SUPFAM" id="SSF46689">
    <property type="entry name" value="Homeodomain-like"/>
    <property type="match status" value="2"/>
</dbReference>
<protein>
    <submittedName>
        <fullName evidence="5">AraC family transcriptional regulator</fullName>
    </submittedName>
</protein>
<dbReference type="InterPro" id="IPR020449">
    <property type="entry name" value="Tscrpt_reg_AraC-type_HTH"/>
</dbReference>
<dbReference type="Pfam" id="PF12833">
    <property type="entry name" value="HTH_18"/>
    <property type="match status" value="1"/>
</dbReference>
<dbReference type="PANTHER" id="PTHR46796:SF14">
    <property type="entry name" value="TRANSCRIPTIONAL REGULATORY PROTEIN"/>
    <property type="match status" value="1"/>
</dbReference>
<dbReference type="PRINTS" id="PR00032">
    <property type="entry name" value="HTHARAC"/>
</dbReference>